<evidence type="ECO:0000313" key="1">
    <source>
        <dbReference type="EMBL" id="GAA4378916.1"/>
    </source>
</evidence>
<gene>
    <name evidence="1" type="ORF">GCM10023186_15910</name>
</gene>
<accession>A0ABP8IXW5</accession>
<sequence length="282" mass="31466">MDFNDVSPSNMLLGLAFPKPCSRALLALFLFISFADIQAQNRLYLDAQLGVDHTFAEGAFWKTGQRPLNARVVRRDEIAAPMLRWQGEQWSVSVGYSGGNYGWGYKVRLPKDLIQNPYGQRVFTGGTSSAYAHRIPVLVSRKLTDVNFLALGDEQYLLSFRLEGVVGGGAQAKSYTCLDCGSLNPGGNGYDSITFTERPYWRRRWGGYLTAGATARFYRRGKERATLHLLVTQGLQDMIVVPLDYSYNGRQGSTTLRVRGSGVSLMLGYPFKLHTFRRPGPL</sequence>
<reference evidence="2" key="1">
    <citation type="journal article" date="2019" name="Int. J. Syst. Evol. Microbiol.">
        <title>The Global Catalogue of Microorganisms (GCM) 10K type strain sequencing project: providing services to taxonomists for standard genome sequencing and annotation.</title>
        <authorList>
            <consortium name="The Broad Institute Genomics Platform"/>
            <consortium name="The Broad Institute Genome Sequencing Center for Infectious Disease"/>
            <person name="Wu L."/>
            <person name="Ma J."/>
        </authorList>
    </citation>
    <scope>NUCLEOTIDE SEQUENCE [LARGE SCALE GENOMIC DNA]</scope>
    <source>
        <strain evidence="2">JCM 17924</strain>
    </source>
</reference>
<organism evidence="1 2">
    <name type="scientific">Hymenobacter koreensis</name>
    <dbReference type="NCBI Taxonomy" id="1084523"/>
    <lineage>
        <taxon>Bacteria</taxon>
        <taxon>Pseudomonadati</taxon>
        <taxon>Bacteroidota</taxon>
        <taxon>Cytophagia</taxon>
        <taxon>Cytophagales</taxon>
        <taxon>Hymenobacteraceae</taxon>
        <taxon>Hymenobacter</taxon>
    </lineage>
</organism>
<evidence type="ECO:0008006" key="3">
    <source>
        <dbReference type="Google" id="ProtNLM"/>
    </source>
</evidence>
<evidence type="ECO:0000313" key="2">
    <source>
        <dbReference type="Proteomes" id="UP001500454"/>
    </source>
</evidence>
<protein>
    <recommendedName>
        <fullName evidence="3">DUF3575 domain-containing protein</fullName>
    </recommendedName>
</protein>
<comment type="caution">
    <text evidence="1">The sequence shown here is derived from an EMBL/GenBank/DDBJ whole genome shotgun (WGS) entry which is preliminary data.</text>
</comment>
<dbReference type="Proteomes" id="UP001500454">
    <property type="component" value="Unassembled WGS sequence"/>
</dbReference>
<name>A0ABP8IXW5_9BACT</name>
<dbReference type="RefSeq" id="WP_345222910.1">
    <property type="nucleotide sequence ID" value="NZ_BAABHA010000002.1"/>
</dbReference>
<proteinExistence type="predicted"/>
<dbReference type="EMBL" id="BAABHA010000002">
    <property type="protein sequence ID" value="GAA4378916.1"/>
    <property type="molecule type" value="Genomic_DNA"/>
</dbReference>
<keyword evidence="2" id="KW-1185">Reference proteome</keyword>